<name>A0ABP5ACJ0_9ACTN</name>
<feature type="transmembrane region" description="Helical" evidence="6">
    <location>
        <begin position="51"/>
        <end position="69"/>
    </location>
</feature>
<feature type="transmembrane region" description="Helical" evidence="6">
    <location>
        <begin position="76"/>
        <end position="94"/>
    </location>
</feature>
<dbReference type="Proteomes" id="UP001501303">
    <property type="component" value="Unassembled WGS sequence"/>
</dbReference>
<accession>A0ABP5ACJ0</accession>
<reference evidence="9" key="1">
    <citation type="journal article" date="2019" name="Int. J. Syst. Evol. Microbiol.">
        <title>The Global Catalogue of Microorganisms (GCM) 10K type strain sequencing project: providing services to taxonomists for standard genome sequencing and annotation.</title>
        <authorList>
            <consortium name="The Broad Institute Genomics Platform"/>
            <consortium name="The Broad Institute Genome Sequencing Center for Infectious Disease"/>
            <person name="Wu L."/>
            <person name="Ma J."/>
        </authorList>
    </citation>
    <scope>NUCLEOTIDE SEQUENCE [LARGE SCALE GENOMIC DNA]</scope>
    <source>
        <strain evidence="9">JCM 13581</strain>
    </source>
</reference>
<feature type="domain" description="Integral membrane bound transporter" evidence="7">
    <location>
        <begin position="38"/>
        <end position="158"/>
    </location>
</feature>
<comment type="caution">
    <text evidence="8">The sequence shown here is derived from an EMBL/GenBank/DDBJ whole genome shotgun (WGS) entry which is preliminary data.</text>
</comment>
<proteinExistence type="predicted"/>
<evidence type="ECO:0000256" key="4">
    <source>
        <dbReference type="ARBA" id="ARBA00023136"/>
    </source>
</evidence>
<evidence type="ECO:0000256" key="1">
    <source>
        <dbReference type="ARBA" id="ARBA00004141"/>
    </source>
</evidence>
<keyword evidence="2 6" id="KW-0812">Transmembrane</keyword>
<gene>
    <name evidence="8" type="ORF">GCM10009716_20190</name>
</gene>
<dbReference type="Pfam" id="PF13515">
    <property type="entry name" value="FUSC_2"/>
    <property type="match status" value="1"/>
</dbReference>
<evidence type="ECO:0000259" key="7">
    <source>
        <dbReference type="Pfam" id="PF13515"/>
    </source>
</evidence>
<sequence length="368" mass="37991">MGRTRFAGPAGRLRRAGDRLRRHALSVLLAGVAAGLAFALASAFFGTQEAFFAPIAAVVCVGITAGQRIRRAAEIAVGVAVGLTAADLLVRLTGAGPLQLGAAVVLAMALAVSLGTGSVLVNQAGVAAILVVALAPEGDANPLVRLGDALIGGGVALVLNAVVAPDPQRAVRRAEEQVMETFTGTLRQVVTALEDGDLERAERAQREIARLEDRLAVLDHSLAAARESARLGRRRSLRPLGPLLLARSRMDTLAVTVRSLTRGAANAVRHGRPVDPRVVAGVGHLAVAVTELQCWVEGRSDEEDVHHAALRAAGTASGSLGEVRGLTAHVLIGQLRSGAIDVLRATGLDQAGAVLALEEAAGRADEQR</sequence>
<evidence type="ECO:0000313" key="8">
    <source>
        <dbReference type="EMBL" id="GAA1910281.1"/>
    </source>
</evidence>
<feature type="transmembrane region" description="Helical" evidence="6">
    <location>
        <begin position="100"/>
        <end position="121"/>
    </location>
</feature>
<comment type="subcellular location">
    <subcellularLocation>
        <location evidence="1">Membrane</location>
        <topology evidence="1">Multi-pass membrane protein</topology>
    </subcellularLocation>
</comment>
<dbReference type="InterPro" id="IPR049453">
    <property type="entry name" value="Memb_transporter_dom"/>
</dbReference>
<evidence type="ECO:0000256" key="6">
    <source>
        <dbReference type="SAM" id="Phobius"/>
    </source>
</evidence>
<keyword evidence="9" id="KW-1185">Reference proteome</keyword>
<keyword evidence="3 6" id="KW-1133">Transmembrane helix</keyword>
<evidence type="ECO:0000256" key="3">
    <source>
        <dbReference type="ARBA" id="ARBA00022989"/>
    </source>
</evidence>
<keyword evidence="4 6" id="KW-0472">Membrane</keyword>
<organism evidence="8 9">
    <name type="scientific">Streptomyces sodiiphilus</name>
    <dbReference type="NCBI Taxonomy" id="226217"/>
    <lineage>
        <taxon>Bacteria</taxon>
        <taxon>Bacillati</taxon>
        <taxon>Actinomycetota</taxon>
        <taxon>Actinomycetes</taxon>
        <taxon>Kitasatosporales</taxon>
        <taxon>Streptomycetaceae</taxon>
        <taxon>Streptomyces</taxon>
    </lineage>
</organism>
<feature type="transmembrane region" description="Helical" evidence="6">
    <location>
        <begin position="24"/>
        <end position="45"/>
    </location>
</feature>
<feature type="coiled-coil region" evidence="5">
    <location>
        <begin position="194"/>
        <end position="228"/>
    </location>
</feature>
<protein>
    <recommendedName>
        <fullName evidence="7">Integral membrane bound transporter domain-containing protein</fullName>
    </recommendedName>
</protein>
<evidence type="ECO:0000256" key="2">
    <source>
        <dbReference type="ARBA" id="ARBA00022692"/>
    </source>
</evidence>
<dbReference type="EMBL" id="BAAAMJ010000016">
    <property type="protein sequence ID" value="GAA1910281.1"/>
    <property type="molecule type" value="Genomic_DNA"/>
</dbReference>
<dbReference type="RefSeq" id="WP_344260623.1">
    <property type="nucleotide sequence ID" value="NZ_BAAAMJ010000016.1"/>
</dbReference>
<evidence type="ECO:0000256" key="5">
    <source>
        <dbReference type="SAM" id="Coils"/>
    </source>
</evidence>
<keyword evidence="5" id="KW-0175">Coiled coil</keyword>
<evidence type="ECO:0000313" key="9">
    <source>
        <dbReference type="Proteomes" id="UP001501303"/>
    </source>
</evidence>